<evidence type="ECO:0000256" key="5">
    <source>
        <dbReference type="ARBA" id="ARBA00022490"/>
    </source>
</evidence>
<comment type="subcellular location">
    <subcellularLocation>
        <location evidence="1 12">Cytoplasm</location>
    </subcellularLocation>
</comment>
<evidence type="ECO:0000256" key="8">
    <source>
        <dbReference type="ARBA" id="ARBA00022679"/>
    </source>
</evidence>
<accession>A0ABP5I181</accession>
<evidence type="ECO:0000256" key="11">
    <source>
        <dbReference type="ARBA" id="ARBA00047944"/>
    </source>
</evidence>
<dbReference type="NCBIfam" id="TIGR00046">
    <property type="entry name" value="RsmE family RNA methyltransferase"/>
    <property type="match status" value="1"/>
</dbReference>
<dbReference type="PIRSF" id="PIRSF015601">
    <property type="entry name" value="MTase_slr0722"/>
    <property type="match status" value="1"/>
</dbReference>
<keyword evidence="5 12" id="KW-0963">Cytoplasm</keyword>
<evidence type="ECO:0000313" key="14">
    <source>
        <dbReference type="EMBL" id="GAA2090695.1"/>
    </source>
</evidence>
<name>A0ABP5I181_9MICO</name>
<protein>
    <recommendedName>
        <fullName evidence="4 12">Ribosomal RNA small subunit methyltransferase E</fullName>
        <ecNumber evidence="3 12">2.1.1.193</ecNumber>
    </recommendedName>
</protein>
<evidence type="ECO:0000259" key="13">
    <source>
        <dbReference type="Pfam" id="PF04452"/>
    </source>
</evidence>
<keyword evidence="7 12" id="KW-0489">Methyltransferase</keyword>
<dbReference type="InterPro" id="IPR046886">
    <property type="entry name" value="RsmE_MTase_dom"/>
</dbReference>
<dbReference type="InterPro" id="IPR006700">
    <property type="entry name" value="RsmE"/>
</dbReference>
<dbReference type="InterPro" id="IPR029026">
    <property type="entry name" value="tRNA_m1G_MTases_N"/>
</dbReference>
<dbReference type="PANTHER" id="PTHR30027">
    <property type="entry name" value="RIBOSOMAL RNA SMALL SUBUNIT METHYLTRANSFERASE E"/>
    <property type="match status" value="1"/>
</dbReference>
<evidence type="ECO:0000256" key="6">
    <source>
        <dbReference type="ARBA" id="ARBA00022552"/>
    </source>
</evidence>
<evidence type="ECO:0000256" key="1">
    <source>
        <dbReference type="ARBA" id="ARBA00004496"/>
    </source>
</evidence>
<keyword evidence="6 12" id="KW-0698">rRNA processing</keyword>
<evidence type="ECO:0000256" key="10">
    <source>
        <dbReference type="ARBA" id="ARBA00025699"/>
    </source>
</evidence>
<evidence type="ECO:0000256" key="4">
    <source>
        <dbReference type="ARBA" id="ARBA00013673"/>
    </source>
</evidence>
<comment type="catalytic activity">
    <reaction evidence="11 12">
        <text>uridine(1498) in 16S rRNA + S-adenosyl-L-methionine = N(3)-methyluridine(1498) in 16S rRNA + S-adenosyl-L-homocysteine + H(+)</text>
        <dbReference type="Rhea" id="RHEA:42920"/>
        <dbReference type="Rhea" id="RHEA-COMP:10283"/>
        <dbReference type="Rhea" id="RHEA-COMP:10284"/>
        <dbReference type="ChEBI" id="CHEBI:15378"/>
        <dbReference type="ChEBI" id="CHEBI:57856"/>
        <dbReference type="ChEBI" id="CHEBI:59789"/>
        <dbReference type="ChEBI" id="CHEBI:65315"/>
        <dbReference type="ChEBI" id="CHEBI:74502"/>
        <dbReference type="EC" id="2.1.1.193"/>
    </reaction>
</comment>
<evidence type="ECO:0000256" key="7">
    <source>
        <dbReference type="ARBA" id="ARBA00022603"/>
    </source>
</evidence>
<evidence type="ECO:0000256" key="2">
    <source>
        <dbReference type="ARBA" id="ARBA00005528"/>
    </source>
</evidence>
<reference evidence="15" key="1">
    <citation type="journal article" date="2019" name="Int. J. Syst. Evol. Microbiol.">
        <title>The Global Catalogue of Microorganisms (GCM) 10K type strain sequencing project: providing services to taxonomists for standard genome sequencing and annotation.</title>
        <authorList>
            <consortium name="The Broad Institute Genomics Platform"/>
            <consortium name="The Broad Institute Genome Sequencing Center for Infectious Disease"/>
            <person name="Wu L."/>
            <person name="Ma J."/>
        </authorList>
    </citation>
    <scope>NUCLEOTIDE SEQUENCE [LARGE SCALE GENOMIC DNA]</scope>
    <source>
        <strain evidence="15">JCM 15900</strain>
    </source>
</reference>
<dbReference type="InterPro" id="IPR029028">
    <property type="entry name" value="Alpha/beta_knot_MTases"/>
</dbReference>
<feature type="domain" description="Ribosomal RNA small subunit methyltransferase E methyltransferase" evidence="13">
    <location>
        <begin position="85"/>
        <end position="252"/>
    </location>
</feature>
<proteinExistence type="inferred from homology"/>
<dbReference type="Proteomes" id="UP001500984">
    <property type="component" value="Unassembled WGS sequence"/>
</dbReference>
<dbReference type="PANTHER" id="PTHR30027:SF3">
    <property type="entry name" value="16S RRNA (URACIL(1498)-N(3))-METHYLTRANSFERASE"/>
    <property type="match status" value="1"/>
</dbReference>
<dbReference type="EC" id="2.1.1.193" evidence="3 12"/>
<keyword evidence="8 12" id="KW-0808">Transferase</keyword>
<comment type="function">
    <text evidence="10 12">Specifically methylates the N3 position of the uracil ring of uridine 1498 (m3U1498) in 16S rRNA. Acts on the fully assembled 30S ribosomal subunit.</text>
</comment>
<evidence type="ECO:0000313" key="15">
    <source>
        <dbReference type="Proteomes" id="UP001500984"/>
    </source>
</evidence>
<dbReference type="RefSeq" id="WP_344335248.1">
    <property type="nucleotide sequence ID" value="NZ_BAAAPZ010000002.1"/>
</dbReference>
<comment type="similarity">
    <text evidence="2 12">Belongs to the RNA methyltransferase RsmE family.</text>
</comment>
<dbReference type="EMBL" id="BAAAPZ010000002">
    <property type="protein sequence ID" value="GAA2090695.1"/>
    <property type="molecule type" value="Genomic_DNA"/>
</dbReference>
<organism evidence="14 15">
    <name type="scientific">Brevibacterium salitolerans</name>
    <dbReference type="NCBI Taxonomy" id="1403566"/>
    <lineage>
        <taxon>Bacteria</taxon>
        <taxon>Bacillati</taxon>
        <taxon>Actinomycetota</taxon>
        <taxon>Actinomycetes</taxon>
        <taxon>Micrococcales</taxon>
        <taxon>Brevibacteriaceae</taxon>
        <taxon>Brevibacterium</taxon>
    </lineage>
</organism>
<dbReference type="NCBIfam" id="NF008693">
    <property type="entry name" value="PRK11713.2-3"/>
    <property type="match status" value="1"/>
</dbReference>
<evidence type="ECO:0000256" key="3">
    <source>
        <dbReference type="ARBA" id="ARBA00012328"/>
    </source>
</evidence>
<dbReference type="SUPFAM" id="SSF75217">
    <property type="entry name" value="alpha/beta knot"/>
    <property type="match status" value="1"/>
</dbReference>
<keyword evidence="9 12" id="KW-0949">S-adenosyl-L-methionine</keyword>
<comment type="caution">
    <text evidence="14">The sequence shown here is derived from an EMBL/GenBank/DDBJ whole genome shotgun (WGS) entry which is preliminary data.</text>
</comment>
<sequence length="274" mass="28967">MSRSVFLDREVEAAGPVTAGDTVELAPGVARHLAVTRIRAGEEFDLVDGAGLRLRAVLADDGAGAAEGTRVRVLSVVREERTGPELVLVQALAKGERDAQAIEAATEIGVDRVIPWQAARSIAQWPAKKEQKAHARWRSLLEAATQQSRRSRAPELEQLARGRGIAARLREDDLVLVLHEEAREHLADLLAGMPADAGAQARAHPRIVLVVGPEGGISGEEIEAFAAAGARPVLLGPTVLRASSAGPAGLVLVQAALGRWAARGESPRPAEQID</sequence>
<evidence type="ECO:0000256" key="9">
    <source>
        <dbReference type="ARBA" id="ARBA00022691"/>
    </source>
</evidence>
<evidence type="ECO:0000256" key="12">
    <source>
        <dbReference type="PIRNR" id="PIRNR015601"/>
    </source>
</evidence>
<dbReference type="Pfam" id="PF04452">
    <property type="entry name" value="Methyltrans_RNA"/>
    <property type="match status" value="1"/>
</dbReference>
<dbReference type="CDD" id="cd18084">
    <property type="entry name" value="RsmE-like"/>
    <property type="match status" value="1"/>
</dbReference>
<dbReference type="Gene3D" id="3.40.1280.10">
    <property type="match status" value="1"/>
</dbReference>
<gene>
    <name evidence="14" type="ORF">GCM10009823_07330</name>
</gene>
<keyword evidence="15" id="KW-1185">Reference proteome</keyword>